<protein>
    <submittedName>
        <fullName evidence="3">DUF1009 family protein</fullName>
    </submittedName>
</protein>
<gene>
    <name evidence="3" type="ORF">QO014_000361</name>
</gene>
<evidence type="ECO:0000259" key="2">
    <source>
        <dbReference type="Pfam" id="PF17930"/>
    </source>
</evidence>
<dbReference type="EMBL" id="JAUSVO010000001">
    <property type="protein sequence ID" value="MDQ0435991.1"/>
    <property type="molecule type" value="Genomic_DNA"/>
</dbReference>
<organism evidence="3 4">
    <name type="scientific">Kaistia dalseonensis</name>
    <dbReference type="NCBI Taxonomy" id="410840"/>
    <lineage>
        <taxon>Bacteria</taxon>
        <taxon>Pseudomonadati</taxon>
        <taxon>Pseudomonadota</taxon>
        <taxon>Alphaproteobacteria</taxon>
        <taxon>Hyphomicrobiales</taxon>
        <taxon>Kaistiaceae</taxon>
        <taxon>Kaistia</taxon>
    </lineage>
</organism>
<dbReference type="PANTHER" id="PTHR39962">
    <property type="entry name" value="BLL4848 PROTEIN"/>
    <property type="match status" value="1"/>
</dbReference>
<dbReference type="Gene3D" id="3.40.50.20">
    <property type="match status" value="1"/>
</dbReference>
<dbReference type="Pfam" id="PF06230">
    <property type="entry name" value="LpxI_C"/>
    <property type="match status" value="1"/>
</dbReference>
<accession>A0ABU0H109</accession>
<dbReference type="Proteomes" id="UP001241603">
    <property type="component" value="Unassembled WGS sequence"/>
</dbReference>
<dbReference type="InterPro" id="IPR010415">
    <property type="entry name" value="LpxI_C"/>
</dbReference>
<dbReference type="InterPro" id="IPR043167">
    <property type="entry name" value="LpxI_C_sf"/>
</dbReference>
<dbReference type="Gene3D" id="3.40.140.80">
    <property type="match status" value="1"/>
</dbReference>
<feature type="domain" description="LpxI N-terminal" evidence="2">
    <location>
        <begin position="17"/>
        <end position="145"/>
    </location>
</feature>
<reference evidence="3 4" key="1">
    <citation type="submission" date="2023-07" db="EMBL/GenBank/DDBJ databases">
        <title>Genomic Encyclopedia of Type Strains, Phase IV (KMG-IV): sequencing the most valuable type-strain genomes for metagenomic binning, comparative biology and taxonomic classification.</title>
        <authorList>
            <person name="Goeker M."/>
        </authorList>
    </citation>
    <scope>NUCLEOTIDE SEQUENCE [LARGE SCALE GENOMIC DNA]</scope>
    <source>
        <strain evidence="3 4">B6-8</strain>
    </source>
</reference>
<feature type="domain" description="LpxI C-terminal" evidence="1">
    <location>
        <begin position="149"/>
        <end position="286"/>
    </location>
</feature>
<evidence type="ECO:0000313" key="4">
    <source>
        <dbReference type="Proteomes" id="UP001241603"/>
    </source>
</evidence>
<dbReference type="PANTHER" id="PTHR39962:SF1">
    <property type="entry name" value="LPXI FAMILY PROTEIN"/>
    <property type="match status" value="1"/>
</dbReference>
<name>A0ABU0H109_9HYPH</name>
<dbReference type="Pfam" id="PF17930">
    <property type="entry name" value="LpxI_N"/>
    <property type="match status" value="1"/>
</dbReference>
<sequence length="290" mass="30737">MSEAAPTSNAVSDLGPIGIICGGGAFPVAVAEAARKSGRGVVLFPLKGFADDPRIATLPHEWIGIGMVGALMNGLRRRGCRQVVFVGIVMRPRMTQIRFDWTAVRLLPRFLKLLKGGDNHLLSGIGRIFEDQGFELLGAHQVAPSILVPEGVLGRIQPSAAELDDARLGMDVIRQLGPFDIGQGVVVARRHVLAVEAAEGTDLMLERCRALRSSGRVKLAERAGVLVKAPKPSQDRRMDLPSVGIKTIERAAEAGLAGVAVEAGGVIAVESEAMIKLADKHGLFLVGIAE</sequence>
<dbReference type="InterPro" id="IPR053174">
    <property type="entry name" value="LpxI"/>
</dbReference>
<comment type="caution">
    <text evidence="3">The sequence shown here is derived from an EMBL/GenBank/DDBJ whole genome shotgun (WGS) entry which is preliminary data.</text>
</comment>
<dbReference type="RefSeq" id="WP_266346937.1">
    <property type="nucleotide sequence ID" value="NZ_JAPKNG010000001.1"/>
</dbReference>
<keyword evidence="4" id="KW-1185">Reference proteome</keyword>
<dbReference type="InterPro" id="IPR041255">
    <property type="entry name" value="LpxI_N"/>
</dbReference>
<evidence type="ECO:0000313" key="3">
    <source>
        <dbReference type="EMBL" id="MDQ0435991.1"/>
    </source>
</evidence>
<proteinExistence type="predicted"/>
<evidence type="ECO:0000259" key="1">
    <source>
        <dbReference type="Pfam" id="PF06230"/>
    </source>
</evidence>